<reference evidence="1 2" key="1">
    <citation type="submission" date="2016-06" db="EMBL/GenBank/DDBJ databases">
        <title>Respiratory ammonification of nitrate coupled to the oxidation of elemental sulfur in deep-sea autotrophic thermophilic bacteria.</title>
        <authorList>
            <person name="Slobodkina G.B."/>
            <person name="Mardanov A.V."/>
            <person name="Ravin N.V."/>
            <person name="Frolova A.A."/>
            <person name="Viryasiv M.B."/>
            <person name="Chernyh N.A."/>
            <person name="Bonch-Osmolovskaya E.A."/>
            <person name="Slobodkin A.I."/>
        </authorList>
    </citation>
    <scope>NUCLEOTIDE SEQUENCE [LARGE SCALE GENOMIC DNA]</scope>
    <source>
        <strain evidence="1 2">S69</strain>
    </source>
</reference>
<dbReference type="OrthoDB" id="9802525at2"/>
<dbReference type="Proteomes" id="UP000093080">
    <property type="component" value="Unassembled WGS sequence"/>
</dbReference>
<sequence length="239" mass="27217">MNLALKADIHIHTREDPEDLIYYSSFELIDMAAQEGFKVLSITNHNTLTYSEYLKDYARERGITLIPGIELTIKGRHVLVYNVDPQKIRRDSLESLEELKDTNTLIVAPHPFFPGTCALRGYFLKYIHIFDAVEVSHFYSKTVDFNRPAARLAKKAGLPLVGTSDAHQRLQFGHTYSNIYCEEDPVSVIEAIKKGKVDVVSKPLSIPTMAKIGLRMFWRNNVILKLRKNANAKKLLANE</sequence>
<comment type="caution">
    <text evidence="1">The sequence shown here is derived from an EMBL/GenBank/DDBJ whole genome shotgun (WGS) entry which is preliminary data.</text>
</comment>
<accession>A0A1B9F787</accession>
<keyword evidence="2" id="KW-1185">Reference proteome</keyword>
<evidence type="ECO:0008006" key="3">
    <source>
        <dbReference type="Google" id="ProtNLM"/>
    </source>
</evidence>
<dbReference type="SUPFAM" id="SSF89550">
    <property type="entry name" value="PHP domain-like"/>
    <property type="match status" value="1"/>
</dbReference>
<dbReference type="Gene3D" id="3.20.20.140">
    <property type="entry name" value="Metal-dependent hydrolases"/>
    <property type="match status" value="1"/>
</dbReference>
<dbReference type="STRING" id="1156395.DBT_0734"/>
<dbReference type="GO" id="GO:0035312">
    <property type="term" value="F:5'-3' DNA exonuclease activity"/>
    <property type="evidence" value="ECO:0007669"/>
    <property type="project" value="TreeGrafter"/>
</dbReference>
<dbReference type="InterPro" id="IPR052018">
    <property type="entry name" value="PHP_domain"/>
</dbReference>
<dbReference type="EMBL" id="MAGO01000003">
    <property type="protein sequence ID" value="OCC15809.1"/>
    <property type="molecule type" value="Genomic_DNA"/>
</dbReference>
<dbReference type="PANTHER" id="PTHR42924">
    <property type="entry name" value="EXONUCLEASE"/>
    <property type="match status" value="1"/>
</dbReference>
<dbReference type="RefSeq" id="WP_067616473.1">
    <property type="nucleotide sequence ID" value="NZ_MAGO01000003.1"/>
</dbReference>
<name>A0A1B9F787_9BACT</name>
<dbReference type="GO" id="GO:0004534">
    <property type="term" value="F:5'-3' RNA exonuclease activity"/>
    <property type="evidence" value="ECO:0007669"/>
    <property type="project" value="TreeGrafter"/>
</dbReference>
<dbReference type="InterPro" id="IPR016195">
    <property type="entry name" value="Pol/histidinol_Pase-like"/>
</dbReference>
<proteinExistence type="predicted"/>
<evidence type="ECO:0000313" key="1">
    <source>
        <dbReference type="EMBL" id="OCC15809.1"/>
    </source>
</evidence>
<evidence type="ECO:0000313" key="2">
    <source>
        <dbReference type="Proteomes" id="UP000093080"/>
    </source>
</evidence>
<dbReference type="AlphaFoldDB" id="A0A1B9F787"/>
<organism evidence="1 2">
    <name type="scientific">Dissulfuribacter thermophilus</name>
    <dbReference type="NCBI Taxonomy" id="1156395"/>
    <lineage>
        <taxon>Bacteria</taxon>
        <taxon>Pseudomonadati</taxon>
        <taxon>Thermodesulfobacteriota</taxon>
        <taxon>Dissulfuribacteria</taxon>
        <taxon>Dissulfuribacterales</taxon>
        <taxon>Dissulfuribacteraceae</taxon>
        <taxon>Dissulfuribacter</taxon>
    </lineage>
</organism>
<gene>
    <name evidence="1" type="ORF">DBT_0734</name>
</gene>
<dbReference type="Pfam" id="PF13263">
    <property type="entry name" value="PHP_C"/>
    <property type="match status" value="1"/>
</dbReference>
<dbReference type="CDD" id="cd07432">
    <property type="entry name" value="PHP_HisPPase"/>
    <property type="match status" value="1"/>
</dbReference>
<dbReference type="PANTHER" id="PTHR42924:SF3">
    <property type="entry name" value="POLYMERASE_HISTIDINOL PHOSPHATASE N-TERMINAL DOMAIN-CONTAINING PROTEIN"/>
    <property type="match status" value="1"/>
</dbReference>
<protein>
    <recommendedName>
        <fullName evidence="3">Polymerase/histidinol phosphatase N-terminal domain-containing protein</fullName>
    </recommendedName>
</protein>